<accession>A0AAT9H8T8</accession>
<dbReference type="EMBL" id="AP035768">
    <property type="protein sequence ID" value="BFO13718.1"/>
    <property type="molecule type" value="Genomic_DNA"/>
</dbReference>
<evidence type="ECO:0000313" key="2">
    <source>
        <dbReference type="EMBL" id="BFO13718.1"/>
    </source>
</evidence>
<sequence length="64" mass="6525">METRADLGLGERDLFCGQAEQPCGDGVDRDLPGRGVPVPDTGVEGGEDVPQGGQGLTSAHCSTL</sequence>
<reference evidence="2" key="2">
    <citation type="submission" date="2024-07" db="EMBL/GenBank/DDBJ databases">
        <title>Streptomyces haneummycinica sp. nov., a new antibiotic-producing actinobacterium isolated from marine sediment.</title>
        <authorList>
            <person name="Uemura M."/>
            <person name="Hamada M."/>
            <person name="Hirano S."/>
            <person name="Kobayashi K."/>
            <person name="Ohshiro T."/>
            <person name="Kobayashi T."/>
            <person name="Terahara T."/>
        </authorList>
    </citation>
    <scope>NUCLEOTIDE SEQUENCE</scope>
    <source>
        <strain evidence="2">KM77-8</strain>
    </source>
</reference>
<dbReference type="AlphaFoldDB" id="A0AAT9H8T8"/>
<protein>
    <submittedName>
        <fullName evidence="2">Uncharacterized protein</fullName>
    </submittedName>
</protein>
<gene>
    <name evidence="2" type="ORF">SHKM778_01060</name>
</gene>
<name>A0AAT9H8T8_9ACTN</name>
<proteinExistence type="predicted"/>
<organism evidence="2">
    <name type="scientific">Streptomyces haneummycinicus</name>
    <dbReference type="NCBI Taxonomy" id="3074435"/>
    <lineage>
        <taxon>Bacteria</taxon>
        <taxon>Bacillati</taxon>
        <taxon>Actinomycetota</taxon>
        <taxon>Actinomycetes</taxon>
        <taxon>Kitasatosporales</taxon>
        <taxon>Streptomycetaceae</taxon>
        <taxon>Streptomyces</taxon>
    </lineage>
</organism>
<evidence type="ECO:0000256" key="1">
    <source>
        <dbReference type="SAM" id="MobiDB-lite"/>
    </source>
</evidence>
<feature type="region of interest" description="Disordered" evidence="1">
    <location>
        <begin position="20"/>
        <end position="64"/>
    </location>
</feature>
<reference evidence="2" key="1">
    <citation type="submission" date="2024-06" db="EMBL/GenBank/DDBJ databases">
        <authorList>
            <consortium name="consrtm"/>
            <person name="Uemura M."/>
            <person name="Terahara T."/>
        </authorList>
    </citation>
    <scope>NUCLEOTIDE SEQUENCE</scope>
    <source>
        <strain evidence="2">KM77-8</strain>
    </source>
</reference>